<keyword evidence="1" id="KW-0732">Signal</keyword>
<proteinExistence type="predicted"/>
<dbReference type="RefSeq" id="XP_009016201.1">
    <property type="nucleotide sequence ID" value="XM_009017953.1"/>
</dbReference>
<evidence type="ECO:0000313" key="4">
    <source>
        <dbReference type="EnsemblMetazoa" id="HelroP171209"/>
    </source>
</evidence>
<dbReference type="EnsemblMetazoa" id="HelroT171209">
    <property type="protein sequence ID" value="HelroP171209"/>
    <property type="gene ID" value="HelroG171209"/>
</dbReference>
<dbReference type="STRING" id="6412.T1F3Y1"/>
<keyword evidence="5" id="KW-1185">Reference proteome</keyword>
<evidence type="ECO:0000259" key="2">
    <source>
        <dbReference type="PROSITE" id="PS51406"/>
    </source>
</evidence>
<feature type="domain" description="Fibrinogen C-terminal" evidence="2">
    <location>
        <begin position="124"/>
        <end position="332"/>
    </location>
</feature>
<dbReference type="EMBL" id="KB096325">
    <property type="protein sequence ID" value="ESO05568.1"/>
    <property type="molecule type" value="Genomic_DNA"/>
</dbReference>
<dbReference type="GeneID" id="20203530"/>
<dbReference type="Gene3D" id="4.10.530.10">
    <property type="entry name" value="Gamma-fibrinogen Carboxyl Terminal Fragment, domain 2"/>
    <property type="match status" value="1"/>
</dbReference>
<dbReference type="InterPro" id="IPR014716">
    <property type="entry name" value="Fibrinogen_a/b/g_C_1"/>
</dbReference>
<dbReference type="PANTHER" id="PTHR19143:SF462">
    <property type="entry name" value="APPLE DOMAIN-CONTAINING PROTEIN"/>
    <property type="match status" value="1"/>
</dbReference>
<dbReference type="PANTHER" id="PTHR19143">
    <property type="entry name" value="FIBRINOGEN/TENASCIN/ANGIOPOEITIN"/>
    <property type="match status" value="1"/>
</dbReference>
<dbReference type="GO" id="GO:0005615">
    <property type="term" value="C:extracellular space"/>
    <property type="evidence" value="ECO:0000318"/>
    <property type="project" value="GO_Central"/>
</dbReference>
<reference evidence="5" key="1">
    <citation type="submission" date="2012-12" db="EMBL/GenBank/DDBJ databases">
        <authorList>
            <person name="Hellsten U."/>
            <person name="Grimwood J."/>
            <person name="Chapman J.A."/>
            <person name="Shapiro H."/>
            <person name="Aerts A."/>
            <person name="Otillar R.P."/>
            <person name="Terry A.Y."/>
            <person name="Boore J.L."/>
            <person name="Simakov O."/>
            <person name="Marletaz F."/>
            <person name="Cho S.-J."/>
            <person name="Edsinger-Gonzales E."/>
            <person name="Havlak P."/>
            <person name="Kuo D.-H."/>
            <person name="Larsson T."/>
            <person name="Lv J."/>
            <person name="Arendt D."/>
            <person name="Savage R."/>
            <person name="Osoegawa K."/>
            <person name="de Jong P."/>
            <person name="Lindberg D.R."/>
            <person name="Seaver E.C."/>
            <person name="Weisblat D.A."/>
            <person name="Putnam N.H."/>
            <person name="Grigoriev I.V."/>
            <person name="Rokhsar D.S."/>
        </authorList>
    </citation>
    <scope>NUCLEOTIDE SEQUENCE</scope>
</reference>
<dbReference type="InterPro" id="IPR050373">
    <property type="entry name" value="Fibrinogen_C-term_domain"/>
</dbReference>
<evidence type="ECO:0000313" key="3">
    <source>
        <dbReference type="EMBL" id="ESO05568.1"/>
    </source>
</evidence>
<dbReference type="InParanoid" id="T1F3Y1"/>
<feature type="signal peptide" evidence="1">
    <location>
        <begin position="1"/>
        <end position="29"/>
    </location>
</feature>
<gene>
    <name evidence="4" type="primary">20203530</name>
    <name evidence="3" type="ORF">HELRODRAFT_171209</name>
</gene>
<dbReference type="InterPro" id="IPR036056">
    <property type="entry name" value="Fibrinogen-like_C"/>
</dbReference>
<reference evidence="3 5" key="2">
    <citation type="journal article" date="2013" name="Nature">
        <title>Insights into bilaterian evolution from three spiralian genomes.</title>
        <authorList>
            <person name="Simakov O."/>
            <person name="Marletaz F."/>
            <person name="Cho S.J."/>
            <person name="Edsinger-Gonzales E."/>
            <person name="Havlak P."/>
            <person name="Hellsten U."/>
            <person name="Kuo D.H."/>
            <person name="Larsson T."/>
            <person name="Lv J."/>
            <person name="Arendt D."/>
            <person name="Savage R."/>
            <person name="Osoegawa K."/>
            <person name="de Jong P."/>
            <person name="Grimwood J."/>
            <person name="Chapman J.A."/>
            <person name="Shapiro H."/>
            <person name="Aerts A."/>
            <person name="Otillar R.P."/>
            <person name="Terry A.Y."/>
            <person name="Boore J.L."/>
            <person name="Grigoriev I.V."/>
            <person name="Lindberg D.R."/>
            <person name="Seaver E.C."/>
            <person name="Weisblat D.A."/>
            <person name="Putnam N.H."/>
            <person name="Rokhsar D.S."/>
        </authorList>
    </citation>
    <scope>NUCLEOTIDE SEQUENCE</scope>
</reference>
<dbReference type="SUPFAM" id="SSF56496">
    <property type="entry name" value="Fibrinogen C-terminal domain-like"/>
    <property type="match status" value="1"/>
</dbReference>
<dbReference type="EMBL" id="AMQM01003822">
    <property type="status" value="NOT_ANNOTATED_CDS"/>
    <property type="molecule type" value="Genomic_DNA"/>
</dbReference>
<dbReference type="AlphaFoldDB" id="T1F3Y1"/>
<dbReference type="SMART" id="SM00186">
    <property type="entry name" value="FBG"/>
    <property type="match status" value="1"/>
</dbReference>
<dbReference type="PROSITE" id="PS51406">
    <property type="entry name" value="FIBRINOGEN_C_2"/>
    <property type="match status" value="1"/>
</dbReference>
<name>T1F3Y1_HELRO</name>
<dbReference type="OrthoDB" id="7972392at2759"/>
<protein>
    <recommendedName>
        <fullName evidence="2">Fibrinogen C-terminal domain-containing protein</fullName>
    </recommendedName>
</protein>
<accession>T1F3Y1</accession>
<reference evidence="4" key="3">
    <citation type="submission" date="2015-06" db="UniProtKB">
        <authorList>
            <consortium name="EnsemblMetazoa"/>
        </authorList>
    </citation>
    <scope>IDENTIFICATION</scope>
</reference>
<sequence>MLKMSLTKLMKYFLCQLILLNLLAQIISSTSLSSAASLNIIQVLNFSSFTACYQNLKLNLSKVGSNSNNNVNRSVCSIEEPTETANIDLVALNKQHGDDGKALVTICISLCRYKQTNQSICQGFNVRFDSSECELYRFGPVYFAQQDGCSFYALKPANSSAPALLPNTSLTFLVQLKLNESSTSFDRSWSQFKSGFSVPTVSASSNPGCCGGGSWDVYWLGNELLYQLTNMYKCGLHVYRTVNNGKPELQYSYYDQFRVASESYNYRLDAISYASGNCSTYAGLLRAESYFSTYDKDNDVDSIVNCAAVYRAGWWYSTSTTVLGNCGFTNYNSFQPYFITYYNGLSFQMLGSQMWMQCV</sequence>
<feature type="chain" id="PRO_5010980253" description="Fibrinogen C-terminal domain-containing protein" evidence="1">
    <location>
        <begin position="30"/>
        <end position="359"/>
    </location>
</feature>
<dbReference type="InterPro" id="IPR002181">
    <property type="entry name" value="Fibrinogen_a/b/g_C_dom"/>
</dbReference>
<dbReference type="eggNOG" id="KOG2579">
    <property type="taxonomic scope" value="Eukaryota"/>
</dbReference>
<dbReference type="Gene3D" id="3.90.215.10">
    <property type="entry name" value="Gamma Fibrinogen, chain A, domain 1"/>
    <property type="match status" value="1"/>
</dbReference>
<organism evidence="4 5">
    <name type="scientific">Helobdella robusta</name>
    <name type="common">Californian leech</name>
    <dbReference type="NCBI Taxonomy" id="6412"/>
    <lineage>
        <taxon>Eukaryota</taxon>
        <taxon>Metazoa</taxon>
        <taxon>Spiralia</taxon>
        <taxon>Lophotrochozoa</taxon>
        <taxon>Annelida</taxon>
        <taxon>Clitellata</taxon>
        <taxon>Hirudinea</taxon>
        <taxon>Rhynchobdellida</taxon>
        <taxon>Glossiphoniidae</taxon>
        <taxon>Helobdella</taxon>
    </lineage>
</organism>
<evidence type="ECO:0000256" key="1">
    <source>
        <dbReference type="SAM" id="SignalP"/>
    </source>
</evidence>
<dbReference type="KEGG" id="hro:HELRODRAFT_171209"/>
<dbReference type="Pfam" id="PF00147">
    <property type="entry name" value="Fibrinogen_C"/>
    <property type="match status" value="1"/>
</dbReference>
<dbReference type="HOGENOM" id="CLU_840141_0_0_1"/>
<evidence type="ECO:0000313" key="5">
    <source>
        <dbReference type="Proteomes" id="UP000015101"/>
    </source>
</evidence>
<dbReference type="Proteomes" id="UP000015101">
    <property type="component" value="Unassembled WGS sequence"/>
</dbReference>
<dbReference type="CTD" id="20203530"/>